<keyword evidence="2" id="KW-1185">Reference proteome</keyword>
<evidence type="ECO:0000313" key="2">
    <source>
        <dbReference type="Proteomes" id="UP001516400"/>
    </source>
</evidence>
<proteinExistence type="predicted"/>
<sequence length="109" mass="13489">MDRDVDIEADRWIEVMLRVLNEHAPENIIEIKPNQNNKAWWYENISLNMKKRDCLLRRVTKKEENWKNFKKKRNKVVKIIRKQKVDYYKRKIDECKDDAVAMWKTLQRL</sequence>
<dbReference type="Proteomes" id="UP001516400">
    <property type="component" value="Unassembled WGS sequence"/>
</dbReference>
<name>A0ABD2MJM1_9CUCU</name>
<dbReference type="AlphaFoldDB" id="A0ABD2MJM1"/>
<reference evidence="1 2" key="1">
    <citation type="journal article" date="2021" name="BMC Biol.">
        <title>Horizontally acquired antibacterial genes associated with adaptive radiation of ladybird beetles.</title>
        <authorList>
            <person name="Li H.S."/>
            <person name="Tang X.F."/>
            <person name="Huang Y.H."/>
            <person name="Xu Z.Y."/>
            <person name="Chen M.L."/>
            <person name="Du X.Y."/>
            <person name="Qiu B.Y."/>
            <person name="Chen P.T."/>
            <person name="Zhang W."/>
            <person name="Slipinski A."/>
            <person name="Escalona H.E."/>
            <person name="Waterhouse R.M."/>
            <person name="Zwick A."/>
            <person name="Pang H."/>
        </authorList>
    </citation>
    <scope>NUCLEOTIDE SEQUENCE [LARGE SCALE GENOMIC DNA]</scope>
    <source>
        <strain evidence="1">SYSU2018</strain>
    </source>
</reference>
<accession>A0ABD2MJM1</accession>
<organism evidence="1 2">
    <name type="scientific">Cryptolaemus montrouzieri</name>
    <dbReference type="NCBI Taxonomy" id="559131"/>
    <lineage>
        <taxon>Eukaryota</taxon>
        <taxon>Metazoa</taxon>
        <taxon>Ecdysozoa</taxon>
        <taxon>Arthropoda</taxon>
        <taxon>Hexapoda</taxon>
        <taxon>Insecta</taxon>
        <taxon>Pterygota</taxon>
        <taxon>Neoptera</taxon>
        <taxon>Endopterygota</taxon>
        <taxon>Coleoptera</taxon>
        <taxon>Polyphaga</taxon>
        <taxon>Cucujiformia</taxon>
        <taxon>Coccinelloidea</taxon>
        <taxon>Coccinellidae</taxon>
        <taxon>Scymninae</taxon>
        <taxon>Scymnini</taxon>
        <taxon>Cryptolaemus</taxon>
    </lineage>
</organism>
<gene>
    <name evidence="1" type="ORF">HHI36_010655</name>
</gene>
<evidence type="ECO:0000313" key="1">
    <source>
        <dbReference type="EMBL" id="KAL3266485.1"/>
    </source>
</evidence>
<dbReference type="EMBL" id="JABFTP020000001">
    <property type="protein sequence ID" value="KAL3266485.1"/>
    <property type="molecule type" value="Genomic_DNA"/>
</dbReference>
<comment type="caution">
    <text evidence="1">The sequence shown here is derived from an EMBL/GenBank/DDBJ whole genome shotgun (WGS) entry which is preliminary data.</text>
</comment>
<protein>
    <submittedName>
        <fullName evidence="1">Uncharacterized protein</fullName>
    </submittedName>
</protein>